<feature type="region of interest" description="Disordered" evidence="5">
    <location>
        <begin position="1"/>
        <end position="25"/>
    </location>
</feature>
<evidence type="ECO:0000256" key="1">
    <source>
        <dbReference type="ARBA" id="ARBA00022679"/>
    </source>
</evidence>
<dbReference type="SUPFAM" id="SSF48452">
    <property type="entry name" value="TPR-like"/>
    <property type="match status" value="2"/>
</dbReference>
<dbReference type="PANTHER" id="PTHR43289:SF34">
    <property type="entry name" value="SERINE_THREONINE-PROTEIN KINASE YBDM-RELATED"/>
    <property type="match status" value="1"/>
</dbReference>
<dbReference type="EMBL" id="CP089982">
    <property type="protein sequence ID" value="WXA97570.1"/>
    <property type="molecule type" value="Genomic_DNA"/>
</dbReference>
<dbReference type="GO" id="GO:0016301">
    <property type="term" value="F:kinase activity"/>
    <property type="evidence" value="ECO:0007669"/>
    <property type="project" value="UniProtKB-KW"/>
</dbReference>
<dbReference type="Gene3D" id="1.10.510.10">
    <property type="entry name" value="Transferase(Phosphotransferase) domain 1"/>
    <property type="match status" value="1"/>
</dbReference>
<dbReference type="InterPro" id="IPR011009">
    <property type="entry name" value="Kinase-like_dom_sf"/>
</dbReference>
<dbReference type="PROSITE" id="PS00108">
    <property type="entry name" value="PROTEIN_KINASE_ST"/>
    <property type="match status" value="1"/>
</dbReference>
<accession>A0ABZ2KJ08</accession>
<keyword evidence="3 7" id="KW-0418">Kinase</keyword>
<keyword evidence="2" id="KW-0547">Nucleotide-binding</keyword>
<proteinExistence type="predicted"/>
<feature type="domain" description="Protein kinase" evidence="6">
    <location>
        <begin position="71"/>
        <end position="317"/>
    </location>
</feature>
<dbReference type="InterPro" id="IPR011990">
    <property type="entry name" value="TPR-like_helical_dom_sf"/>
</dbReference>
<feature type="region of interest" description="Disordered" evidence="5">
    <location>
        <begin position="931"/>
        <end position="959"/>
    </location>
</feature>
<dbReference type="InterPro" id="IPR008271">
    <property type="entry name" value="Ser/Thr_kinase_AS"/>
</dbReference>
<dbReference type="Gene3D" id="3.30.200.20">
    <property type="entry name" value="Phosphorylase Kinase, domain 1"/>
    <property type="match status" value="1"/>
</dbReference>
<dbReference type="SUPFAM" id="SSF56112">
    <property type="entry name" value="Protein kinase-like (PK-like)"/>
    <property type="match status" value="1"/>
</dbReference>
<keyword evidence="8" id="KW-1185">Reference proteome</keyword>
<dbReference type="CDD" id="cd14014">
    <property type="entry name" value="STKc_PknB_like"/>
    <property type="match status" value="1"/>
</dbReference>
<dbReference type="Gene3D" id="1.25.40.10">
    <property type="entry name" value="Tetratricopeptide repeat domain"/>
    <property type="match status" value="2"/>
</dbReference>
<keyword evidence="4" id="KW-0067">ATP-binding</keyword>
<evidence type="ECO:0000256" key="4">
    <source>
        <dbReference type="ARBA" id="ARBA00022840"/>
    </source>
</evidence>
<keyword evidence="1" id="KW-0808">Transferase</keyword>
<gene>
    <name evidence="7" type="ORF">LZC95_12085</name>
</gene>
<reference evidence="7 8" key="1">
    <citation type="submission" date="2021-12" db="EMBL/GenBank/DDBJ databases">
        <title>Discovery of the Pendulisporaceae a myxobacterial family with distinct sporulation behavior and unique specialized metabolism.</title>
        <authorList>
            <person name="Garcia R."/>
            <person name="Popoff A."/>
            <person name="Bader C.D."/>
            <person name="Loehr J."/>
            <person name="Walesch S."/>
            <person name="Walt C."/>
            <person name="Boldt J."/>
            <person name="Bunk B."/>
            <person name="Haeckl F.J.F.P.J."/>
            <person name="Gunesch A.P."/>
            <person name="Birkelbach J."/>
            <person name="Nuebel U."/>
            <person name="Pietschmann T."/>
            <person name="Bach T."/>
            <person name="Mueller R."/>
        </authorList>
    </citation>
    <scope>NUCLEOTIDE SEQUENCE [LARGE SCALE GENOMIC DNA]</scope>
    <source>
        <strain evidence="7 8">MSr12523</strain>
    </source>
</reference>
<protein>
    <submittedName>
        <fullName evidence="7">Protein kinase</fullName>
    </submittedName>
</protein>
<evidence type="ECO:0000256" key="5">
    <source>
        <dbReference type="SAM" id="MobiDB-lite"/>
    </source>
</evidence>
<evidence type="ECO:0000256" key="3">
    <source>
        <dbReference type="ARBA" id="ARBA00022777"/>
    </source>
</evidence>
<feature type="region of interest" description="Disordered" evidence="5">
    <location>
        <begin position="230"/>
        <end position="250"/>
    </location>
</feature>
<dbReference type="InterPro" id="IPR000719">
    <property type="entry name" value="Prot_kinase_dom"/>
</dbReference>
<organism evidence="7 8">
    <name type="scientific">Pendulispora brunnea</name>
    <dbReference type="NCBI Taxonomy" id="2905690"/>
    <lineage>
        <taxon>Bacteria</taxon>
        <taxon>Pseudomonadati</taxon>
        <taxon>Myxococcota</taxon>
        <taxon>Myxococcia</taxon>
        <taxon>Myxococcales</taxon>
        <taxon>Sorangiineae</taxon>
        <taxon>Pendulisporaceae</taxon>
        <taxon>Pendulispora</taxon>
    </lineage>
</organism>
<feature type="compositionally biased region" description="Polar residues" evidence="5">
    <location>
        <begin position="931"/>
        <end position="943"/>
    </location>
</feature>
<dbReference type="RefSeq" id="WP_394848192.1">
    <property type="nucleotide sequence ID" value="NZ_CP089982.1"/>
</dbReference>
<dbReference type="PANTHER" id="PTHR43289">
    <property type="entry name" value="MITOGEN-ACTIVATED PROTEIN KINASE KINASE KINASE 20-RELATED"/>
    <property type="match status" value="1"/>
</dbReference>
<evidence type="ECO:0000256" key="2">
    <source>
        <dbReference type="ARBA" id="ARBA00022741"/>
    </source>
</evidence>
<sequence length="959" mass="104655">MSRSGKGDACQSEELDGAASEPRNALDPTLTAVGSLHSSGRVSVRSKNGPESVPSGAHRIFAEDELIAFRYRIVRAIARGGMGEVYEAEDLELRQRIALKVLRRERALRDGGFEQVKREMYLARKVTHPNVCRIFDVGFHMQPGKPKSERIPFITMELIEGETLAERLLRTGPLPLEEALPYIRQMIDALGAAHAVGIVHRDFKSANVFLGPRVVVADFGLATRSRDAAQVRRSADSPEGTPGYMAPEQLEGGRITPATDIYALGVVMCEMLTGVRPRGPVAVRELGPAWEAVLSHCLATDPEHRFSSVHAVARALPGEAARPRAGQKSPMHYVRTWTIISALMACAFLGGRLARTQLPPPENPSSPPLAVPVPTSRPLQADAARWYAEGLLELRHLEPLVARDCFERVVRLEPNYALGHMQLAETYRQLGNGPRALEEGKAAFELANDAPLSREEKFLVEGRYREAAGQWNAAVNVYRTLFEFFPRQLEYGIALARNLQGAGNAQEAFATLTKLRASTDASANLDIDEAESEMAKRGMDLPRAQAAALRAADTAQRREAWSRAAANYDAARSALTLLGKTSEAEDCRQKAVALYERAGDASSRASASYLAGQEREEAGDLDAAAEIYRAALDAYRALGDLRALGHVAYSIARISLRAGKLRDALAFAQESTGLAREIGDHALQRSRLVFVMAAYLHLGDLEAVSAAAREARALAMEEHDEETLAIGMCLQAEVLRHRGELTNSASWLTPALAMARRSAVWTLNLLEVAHVRWLLDEGHPHEALRVATELRARLPRLQVAELAWAELLQARSLLAIGDIASARAAFDRSNDVRTSALSVEIRWEQHIVEALLLVAERPERAEQALATLNSLIGVAHAFEYYTMELDARLAAGEIEMKSGRTADGRARLHGLAAEAKARGYLLWARKAEATAGTSLARSRSGPSSDAPAHATWPVPPPRG</sequence>
<evidence type="ECO:0000313" key="8">
    <source>
        <dbReference type="Proteomes" id="UP001379533"/>
    </source>
</evidence>
<evidence type="ECO:0000313" key="7">
    <source>
        <dbReference type="EMBL" id="WXA97570.1"/>
    </source>
</evidence>
<evidence type="ECO:0000259" key="6">
    <source>
        <dbReference type="PROSITE" id="PS50011"/>
    </source>
</evidence>
<dbReference type="Proteomes" id="UP001379533">
    <property type="component" value="Chromosome"/>
</dbReference>
<dbReference type="PROSITE" id="PS50011">
    <property type="entry name" value="PROTEIN_KINASE_DOM"/>
    <property type="match status" value="1"/>
</dbReference>
<name>A0ABZ2KJ08_9BACT</name>
<dbReference type="Pfam" id="PF00069">
    <property type="entry name" value="Pkinase"/>
    <property type="match status" value="1"/>
</dbReference>